<evidence type="ECO:0000256" key="6">
    <source>
        <dbReference type="RuleBase" id="RU003331"/>
    </source>
</evidence>
<dbReference type="PANTHER" id="PTHR23359">
    <property type="entry name" value="NUCLEOTIDE KINASE"/>
    <property type="match status" value="1"/>
</dbReference>
<evidence type="ECO:0000256" key="1">
    <source>
        <dbReference type="ARBA" id="ARBA00022679"/>
    </source>
</evidence>
<name>A0A7C4D3N9_THEPE</name>
<feature type="binding site" evidence="4">
    <location>
        <position position="131"/>
    </location>
    <ligand>
        <name>Zn(2+)</name>
        <dbReference type="ChEBI" id="CHEBI:29105"/>
        <note>structural</note>
    </ligand>
</feature>
<dbReference type="AlphaFoldDB" id="A0A7C4D3N9"/>
<protein>
    <recommendedName>
        <fullName evidence="4 6">Adenylate kinase</fullName>
        <shortName evidence="4">AK</shortName>
        <ecNumber evidence="4 6">2.7.4.3</ecNumber>
    </recommendedName>
    <alternativeName>
        <fullName evidence="4">ATP-AMP transphosphorylase</fullName>
    </alternativeName>
    <alternativeName>
        <fullName evidence="4">ATP:AMP phosphotransferase</fullName>
    </alternativeName>
    <alternativeName>
        <fullName evidence="4">Adenylate monophosphate kinase</fullName>
    </alternativeName>
</protein>
<keyword evidence="4" id="KW-0862">Zinc</keyword>
<proteinExistence type="inferred from homology"/>
<comment type="similarity">
    <text evidence="4 5">Belongs to the adenylate kinase family.</text>
</comment>
<keyword evidence="4" id="KW-0479">Metal-binding</keyword>
<dbReference type="GO" id="GO:0004017">
    <property type="term" value="F:AMP kinase activity"/>
    <property type="evidence" value="ECO:0007669"/>
    <property type="project" value="UniProtKB-UniRule"/>
</dbReference>
<evidence type="ECO:0000256" key="2">
    <source>
        <dbReference type="ARBA" id="ARBA00022741"/>
    </source>
</evidence>
<dbReference type="GO" id="GO:0008270">
    <property type="term" value="F:zinc ion binding"/>
    <property type="evidence" value="ECO:0007669"/>
    <property type="project" value="UniProtKB-UniRule"/>
</dbReference>
<comment type="pathway">
    <text evidence="4">Purine metabolism; AMP biosynthesis via salvage pathway; AMP from ADP: step 1/1.</text>
</comment>
<feature type="region of interest" description="LID" evidence="4">
    <location>
        <begin position="124"/>
        <end position="161"/>
    </location>
</feature>
<feature type="binding site" evidence="4">
    <location>
        <position position="151"/>
    </location>
    <ligand>
        <name>Zn(2+)</name>
        <dbReference type="ChEBI" id="CHEBI:29105"/>
        <note>structural</note>
    </ligand>
</feature>
<evidence type="ECO:0000313" key="8">
    <source>
        <dbReference type="EMBL" id="HGM47052.1"/>
    </source>
</evidence>
<sequence>MERLRVVILGPPGVGKGTYASAISRAFGIPHISTGELLRREIAAGTELGVKARYFVERGLLVPDEIVNQVLCNYLSLEECRRGYVLDGYPRTISQARFLESLAPANAAVALRASIETIVSRLAGRLYCPACGRVYHVTWRPPTREGFCDTCGTPLARRSDDDPSVVAKRVRIYYEEVSEVIEFYRKLGKLLEFDANVDSVVGVPKLLSILAERAVRIPPESY</sequence>
<feature type="region of interest" description="NMP" evidence="4">
    <location>
        <begin position="33"/>
        <end position="62"/>
    </location>
</feature>
<feature type="binding site" evidence="4">
    <location>
        <position position="95"/>
    </location>
    <ligand>
        <name>AMP</name>
        <dbReference type="ChEBI" id="CHEBI:456215"/>
    </ligand>
</feature>
<evidence type="ECO:0000256" key="3">
    <source>
        <dbReference type="ARBA" id="ARBA00022777"/>
    </source>
</evidence>
<feature type="binding site" evidence="4">
    <location>
        <begin position="88"/>
        <end position="91"/>
    </location>
    <ligand>
        <name>AMP</name>
        <dbReference type="ChEBI" id="CHEBI:456215"/>
    </ligand>
</feature>
<dbReference type="NCBIfam" id="TIGR01351">
    <property type="entry name" value="adk"/>
    <property type="match status" value="1"/>
</dbReference>
<feature type="binding site" evidence="4">
    <location>
        <position position="148"/>
    </location>
    <ligand>
        <name>Zn(2+)</name>
        <dbReference type="ChEBI" id="CHEBI:29105"/>
        <note>structural</note>
    </ligand>
</feature>
<feature type="binding site" evidence="4">
    <location>
        <begin position="134"/>
        <end position="135"/>
    </location>
    <ligand>
        <name>ATP</name>
        <dbReference type="ChEBI" id="CHEBI:30616"/>
    </ligand>
</feature>
<dbReference type="EC" id="2.7.4.3" evidence="4 6"/>
<keyword evidence="1 4" id="KW-0808">Transferase</keyword>
<comment type="domain">
    <text evidence="4">Consists of three domains, a large central CORE domain and two small peripheral domains, NMPbind and LID, which undergo movements during catalysis. The LID domain closes over the site of phosphoryl transfer upon ATP binding. Assembling and dissambling the active center during each catalytic cycle provides an effective means to prevent ATP hydrolysis. Some bacteria have evolved a zinc-coordinating structure that stabilizes the LID domain.</text>
</comment>
<feature type="binding site" evidence="4">
    <location>
        <position position="39"/>
    </location>
    <ligand>
        <name>AMP</name>
        <dbReference type="ChEBI" id="CHEBI:456215"/>
    </ligand>
</feature>
<dbReference type="InterPro" id="IPR000850">
    <property type="entry name" value="Adenylat/UMP-CMP_kin"/>
</dbReference>
<comment type="caution">
    <text evidence="8">The sequence shown here is derived from an EMBL/GenBank/DDBJ whole genome shotgun (WGS) entry which is preliminary data.</text>
</comment>
<gene>
    <name evidence="4" type="primary">adk</name>
    <name evidence="8" type="ORF">ENU21_04810</name>
</gene>
<organism evidence="8">
    <name type="scientific">Thermofilum pendens</name>
    <dbReference type="NCBI Taxonomy" id="2269"/>
    <lineage>
        <taxon>Archaea</taxon>
        <taxon>Thermoproteota</taxon>
        <taxon>Thermoprotei</taxon>
        <taxon>Thermofilales</taxon>
        <taxon>Thermofilaceae</taxon>
        <taxon>Thermofilum</taxon>
    </lineage>
</organism>
<dbReference type="EMBL" id="DTBQ01000136">
    <property type="protein sequence ID" value="HGM47052.1"/>
    <property type="molecule type" value="Genomic_DNA"/>
</dbReference>
<dbReference type="InterPro" id="IPR006259">
    <property type="entry name" value="Adenyl_kin_sub"/>
</dbReference>
<dbReference type="GO" id="GO:0005524">
    <property type="term" value="F:ATP binding"/>
    <property type="evidence" value="ECO:0007669"/>
    <property type="project" value="UniProtKB-UniRule"/>
</dbReference>
<dbReference type="InterPro" id="IPR033690">
    <property type="entry name" value="Adenylat_kinase_CS"/>
</dbReference>
<reference evidence="8" key="1">
    <citation type="journal article" date="2020" name="mSystems">
        <title>Genome- and Community-Level Interaction Insights into Carbon Utilization and Element Cycling Functions of Hydrothermarchaeota in Hydrothermal Sediment.</title>
        <authorList>
            <person name="Zhou Z."/>
            <person name="Liu Y."/>
            <person name="Xu W."/>
            <person name="Pan J."/>
            <person name="Luo Z.H."/>
            <person name="Li M."/>
        </authorList>
    </citation>
    <scope>NUCLEOTIDE SEQUENCE</scope>
    <source>
        <strain evidence="8">SpSt-649</strain>
    </source>
</reference>
<keyword evidence="4" id="KW-0963">Cytoplasm</keyword>
<dbReference type="Pfam" id="PF05191">
    <property type="entry name" value="ADK_lid"/>
    <property type="match status" value="1"/>
</dbReference>
<comment type="subunit">
    <text evidence="4 6">Monomer.</text>
</comment>
<evidence type="ECO:0000256" key="4">
    <source>
        <dbReference type="HAMAP-Rule" id="MF_00235"/>
    </source>
</evidence>
<comment type="catalytic activity">
    <reaction evidence="4 6">
        <text>AMP + ATP = 2 ADP</text>
        <dbReference type="Rhea" id="RHEA:12973"/>
        <dbReference type="ChEBI" id="CHEBI:30616"/>
        <dbReference type="ChEBI" id="CHEBI:456215"/>
        <dbReference type="ChEBI" id="CHEBI:456216"/>
        <dbReference type="EC" id="2.7.4.3"/>
    </reaction>
</comment>
<evidence type="ECO:0000259" key="7">
    <source>
        <dbReference type="Pfam" id="PF05191"/>
    </source>
</evidence>
<dbReference type="GO" id="GO:0044209">
    <property type="term" value="P:AMP salvage"/>
    <property type="evidence" value="ECO:0007669"/>
    <property type="project" value="UniProtKB-UniRule"/>
</dbReference>
<evidence type="ECO:0000256" key="5">
    <source>
        <dbReference type="RuleBase" id="RU003330"/>
    </source>
</evidence>
<dbReference type="GO" id="GO:0005737">
    <property type="term" value="C:cytoplasm"/>
    <property type="evidence" value="ECO:0007669"/>
    <property type="project" value="UniProtKB-SubCell"/>
</dbReference>
<feature type="binding site" evidence="4">
    <location>
        <begin position="60"/>
        <end position="62"/>
    </location>
    <ligand>
        <name>AMP</name>
        <dbReference type="ChEBI" id="CHEBI:456215"/>
    </ligand>
</feature>
<keyword evidence="2 4" id="KW-0547">Nucleotide-binding</keyword>
<feature type="binding site" evidence="4">
    <location>
        <position position="34"/>
    </location>
    <ligand>
        <name>AMP</name>
        <dbReference type="ChEBI" id="CHEBI:456215"/>
    </ligand>
</feature>
<dbReference type="SUPFAM" id="SSF52540">
    <property type="entry name" value="P-loop containing nucleoside triphosphate hydrolases"/>
    <property type="match status" value="1"/>
</dbReference>
<accession>A0A7C4D3N9</accession>
<dbReference type="UniPathway" id="UPA00588">
    <property type="reaction ID" value="UER00649"/>
</dbReference>
<keyword evidence="3 4" id="KW-0418">Kinase</keyword>
<dbReference type="Gene3D" id="3.40.50.300">
    <property type="entry name" value="P-loop containing nucleotide triphosphate hydrolases"/>
    <property type="match status" value="1"/>
</dbReference>
<dbReference type="CDD" id="cd01428">
    <property type="entry name" value="ADK"/>
    <property type="match status" value="1"/>
</dbReference>
<dbReference type="HAMAP" id="MF_00235">
    <property type="entry name" value="Adenylate_kinase_Adk"/>
    <property type="match status" value="1"/>
</dbReference>
<dbReference type="InterPro" id="IPR027417">
    <property type="entry name" value="P-loop_NTPase"/>
</dbReference>
<feature type="binding site" evidence="4">
    <location>
        <position position="169"/>
    </location>
    <ligand>
        <name>AMP</name>
        <dbReference type="ChEBI" id="CHEBI:456215"/>
    </ligand>
</feature>
<feature type="binding site" evidence="4">
    <location>
        <position position="128"/>
    </location>
    <ligand>
        <name>Zn(2+)</name>
        <dbReference type="ChEBI" id="CHEBI:29105"/>
        <note>structural</note>
    </ligand>
</feature>
<keyword evidence="4 6" id="KW-0067">ATP-binding</keyword>
<feature type="binding site" evidence="4">
    <location>
        <begin position="13"/>
        <end position="18"/>
    </location>
    <ligand>
        <name>ATP</name>
        <dbReference type="ChEBI" id="CHEBI:30616"/>
    </ligand>
</feature>
<comment type="function">
    <text evidence="4">Catalyzes the reversible transfer of the terminal phosphate group between ATP and AMP. Plays an important role in cellular energy homeostasis and in adenine nucleotide metabolism.</text>
</comment>
<dbReference type="Pfam" id="PF00406">
    <property type="entry name" value="ADK"/>
    <property type="match status" value="1"/>
</dbReference>
<feature type="domain" description="Adenylate kinase active site lid" evidence="7">
    <location>
        <begin position="125"/>
        <end position="160"/>
    </location>
</feature>
<dbReference type="InterPro" id="IPR007862">
    <property type="entry name" value="Adenylate_kinase_lid-dom"/>
</dbReference>
<feature type="binding site" evidence="4">
    <location>
        <position position="197"/>
    </location>
    <ligand>
        <name>ATP</name>
        <dbReference type="ChEBI" id="CHEBI:30616"/>
    </ligand>
</feature>
<keyword evidence="4" id="KW-0545">Nucleotide biosynthesis</keyword>
<feature type="binding site" evidence="4">
    <location>
        <position position="125"/>
    </location>
    <ligand>
        <name>ATP</name>
        <dbReference type="ChEBI" id="CHEBI:30616"/>
    </ligand>
</feature>
<feature type="binding site" evidence="4">
    <location>
        <position position="158"/>
    </location>
    <ligand>
        <name>AMP</name>
        <dbReference type="ChEBI" id="CHEBI:456215"/>
    </ligand>
</feature>
<dbReference type="PRINTS" id="PR00094">
    <property type="entry name" value="ADENYLTKNASE"/>
</dbReference>
<dbReference type="PROSITE" id="PS00113">
    <property type="entry name" value="ADENYLATE_KINASE"/>
    <property type="match status" value="1"/>
</dbReference>
<comment type="subcellular location">
    <subcellularLocation>
        <location evidence="4 6">Cytoplasm</location>
    </subcellularLocation>
</comment>